<proteinExistence type="predicted"/>
<dbReference type="SUPFAM" id="SSF50978">
    <property type="entry name" value="WD40 repeat-like"/>
    <property type="match status" value="1"/>
</dbReference>
<dbReference type="PANTHER" id="PTHR12848:SF16">
    <property type="entry name" value="REGULATORY-ASSOCIATED PROTEIN OF MTOR"/>
    <property type="match status" value="1"/>
</dbReference>
<gene>
    <name evidence="1" type="ORF">BT96DRAFT_1063163</name>
</gene>
<dbReference type="GO" id="GO:0030674">
    <property type="term" value="F:protein-macromolecule adaptor activity"/>
    <property type="evidence" value="ECO:0007669"/>
    <property type="project" value="TreeGrafter"/>
</dbReference>
<protein>
    <recommendedName>
        <fullName evidence="3">WD40 repeat-like protein</fullName>
    </recommendedName>
</protein>
<reference evidence="1" key="1">
    <citation type="journal article" date="2019" name="Environ. Microbiol.">
        <title>Fungal ecological strategies reflected in gene transcription - a case study of two litter decomposers.</title>
        <authorList>
            <person name="Barbi F."/>
            <person name="Kohler A."/>
            <person name="Barry K."/>
            <person name="Baskaran P."/>
            <person name="Daum C."/>
            <person name="Fauchery L."/>
            <person name="Ihrmark K."/>
            <person name="Kuo A."/>
            <person name="LaButti K."/>
            <person name="Lipzen A."/>
            <person name="Morin E."/>
            <person name="Grigoriev I.V."/>
            <person name="Henrissat B."/>
            <person name="Lindahl B."/>
            <person name="Martin F."/>
        </authorList>
    </citation>
    <scope>NUCLEOTIDE SEQUENCE</scope>
    <source>
        <strain evidence="1">JB14</strain>
    </source>
</reference>
<dbReference type="InterPro" id="IPR036322">
    <property type="entry name" value="WD40_repeat_dom_sf"/>
</dbReference>
<dbReference type="EMBL" id="ML769645">
    <property type="protein sequence ID" value="KAE9390837.1"/>
    <property type="molecule type" value="Genomic_DNA"/>
</dbReference>
<dbReference type="GO" id="GO:0031929">
    <property type="term" value="P:TOR signaling"/>
    <property type="evidence" value="ECO:0007669"/>
    <property type="project" value="InterPro"/>
</dbReference>
<dbReference type="GO" id="GO:0009267">
    <property type="term" value="P:cellular response to starvation"/>
    <property type="evidence" value="ECO:0007669"/>
    <property type="project" value="TreeGrafter"/>
</dbReference>
<dbReference type="Proteomes" id="UP000799118">
    <property type="component" value="Unassembled WGS sequence"/>
</dbReference>
<accession>A0A6A4H0W3</accession>
<sequence length="190" mass="21127">VVDGIVHLYRNYDCLLDPGPVQMVSSFRGLNEIVPLRHGSGVVTDWKQSLGILLVGGDSKVIKTWDAQTEIQGLDLDTASDAPVTSIASDPGSTQIFVAGFGDGWIKVFDQCLEEEEAIVQTHRRHGSWVQNVKPHLMMAYQFLSARRTFFLKLWDLRGHTDHAVMTWDLMQDIGLSAFDIHSTAEVFAG</sequence>
<dbReference type="InterPro" id="IPR004083">
    <property type="entry name" value="Raptor"/>
</dbReference>
<dbReference type="InterPro" id="IPR015943">
    <property type="entry name" value="WD40/YVTN_repeat-like_dom_sf"/>
</dbReference>
<evidence type="ECO:0000313" key="1">
    <source>
        <dbReference type="EMBL" id="KAE9390837.1"/>
    </source>
</evidence>
<dbReference type="GO" id="GO:0031931">
    <property type="term" value="C:TORC1 complex"/>
    <property type="evidence" value="ECO:0007669"/>
    <property type="project" value="InterPro"/>
</dbReference>
<evidence type="ECO:0008006" key="3">
    <source>
        <dbReference type="Google" id="ProtNLM"/>
    </source>
</evidence>
<dbReference type="Gene3D" id="2.130.10.10">
    <property type="entry name" value="YVTN repeat-like/Quinoprotein amine dehydrogenase"/>
    <property type="match status" value="1"/>
</dbReference>
<keyword evidence="2" id="KW-1185">Reference proteome</keyword>
<evidence type="ECO:0000313" key="2">
    <source>
        <dbReference type="Proteomes" id="UP000799118"/>
    </source>
</evidence>
<dbReference type="OrthoDB" id="10262360at2759"/>
<dbReference type="PANTHER" id="PTHR12848">
    <property type="entry name" value="REGULATORY-ASSOCIATED PROTEIN OF MTOR"/>
    <property type="match status" value="1"/>
</dbReference>
<organism evidence="1 2">
    <name type="scientific">Gymnopus androsaceus JB14</name>
    <dbReference type="NCBI Taxonomy" id="1447944"/>
    <lineage>
        <taxon>Eukaryota</taxon>
        <taxon>Fungi</taxon>
        <taxon>Dikarya</taxon>
        <taxon>Basidiomycota</taxon>
        <taxon>Agaricomycotina</taxon>
        <taxon>Agaricomycetes</taxon>
        <taxon>Agaricomycetidae</taxon>
        <taxon>Agaricales</taxon>
        <taxon>Marasmiineae</taxon>
        <taxon>Omphalotaceae</taxon>
        <taxon>Gymnopus</taxon>
    </lineage>
</organism>
<dbReference type="GO" id="GO:0005737">
    <property type="term" value="C:cytoplasm"/>
    <property type="evidence" value="ECO:0007669"/>
    <property type="project" value="TreeGrafter"/>
</dbReference>
<dbReference type="GO" id="GO:0030307">
    <property type="term" value="P:positive regulation of cell growth"/>
    <property type="evidence" value="ECO:0007669"/>
    <property type="project" value="TreeGrafter"/>
</dbReference>
<dbReference type="GO" id="GO:0010506">
    <property type="term" value="P:regulation of autophagy"/>
    <property type="evidence" value="ECO:0007669"/>
    <property type="project" value="TreeGrafter"/>
</dbReference>
<dbReference type="AlphaFoldDB" id="A0A6A4H0W3"/>
<feature type="non-terminal residue" evidence="1">
    <location>
        <position position="1"/>
    </location>
</feature>
<dbReference type="GO" id="GO:0071230">
    <property type="term" value="P:cellular response to amino acid stimulus"/>
    <property type="evidence" value="ECO:0007669"/>
    <property type="project" value="TreeGrafter"/>
</dbReference>
<name>A0A6A4H0W3_9AGAR</name>